<reference evidence="1" key="1">
    <citation type="journal article" date="2020" name="New Phytol.">
        <title>Comparative genomics reveals dynamic genome evolution in host specialist ectomycorrhizal fungi.</title>
        <authorList>
            <person name="Lofgren L.A."/>
            <person name="Nguyen N.H."/>
            <person name="Vilgalys R."/>
            <person name="Ruytinx J."/>
            <person name="Liao H.L."/>
            <person name="Branco S."/>
            <person name="Kuo A."/>
            <person name="LaButti K."/>
            <person name="Lipzen A."/>
            <person name="Andreopoulos W."/>
            <person name="Pangilinan J."/>
            <person name="Riley R."/>
            <person name="Hundley H."/>
            <person name="Na H."/>
            <person name="Barry K."/>
            <person name="Grigoriev I.V."/>
            <person name="Stajich J.E."/>
            <person name="Kennedy P.G."/>
        </authorList>
    </citation>
    <scope>NUCLEOTIDE SEQUENCE</scope>
    <source>
        <strain evidence="1">MN1</strain>
    </source>
</reference>
<accession>A0A9P7DXR7</accession>
<dbReference type="EMBL" id="JABBWG010000053">
    <property type="protein sequence ID" value="KAG1805486.1"/>
    <property type="molecule type" value="Genomic_DNA"/>
</dbReference>
<keyword evidence="2" id="KW-1185">Reference proteome</keyword>
<dbReference type="AlphaFoldDB" id="A0A9P7DXR7"/>
<evidence type="ECO:0000313" key="2">
    <source>
        <dbReference type="Proteomes" id="UP000807769"/>
    </source>
</evidence>
<organism evidence="1 2">
    <name type="scientific">Suillus subaureus</name>
    <dbReference type="NCBI Taxonomy" id="48587"/>
    <lineage>
        <taxon>Eukaryota</taxon>
        <taxon>Fungi</taxon>
        <taxon>Dikarya</taxon>
        <taxon>Basidiomycota</taxon>
        <taxon>Agaricomycotina</taxon>
        <taxon>Agaricomycetes</taxon>
        <taxon>Agaricomycetidae</taxon>
        <taxon>Boletales</taxon>
        <taxon>Suillineae</taxon>
        <taxon>Suillaceae</taxon>
        <taxon>Suillus</taxon>
    </lineage>
</organism>
<proteinExistence type="predicted"/>
<comment type="caution">
    <text evidence="1">The sequence shown here is derived from an EMBL/GenBank/DDBJ whole genome shotgun (WGS) entry which is preliminary data.</text>
</comment>
<evidence type="ECO:0000313" key="1">
    <source>
        <dbReference type="EMBL" id="KAG1805486.1"/>
    </source>
</evidence>
<name>A0A9P7DXR7_9AGAM</name>
<gene>
    <name evidence="1" type="ORF">BJ212DRAFT_1283635</name>
</gene>
<dbReference type="OrthoDB" id="2662389at2759"/>
<dbReference type="GeneID" id="64625788"/>
<sequence length="107" mass="12026">MEHALDIFSRDMCVSELKVNSKGKAIKVPHTVNKALGKPSSALKAFSDMNYSEVTRGYMKSINCLRESVIQDVWEHTKDIAAKRRGAPATLNSEDSDDEHALIYNNW</sequence>
<dbReference type="RefSeq" id="XP_041187269.1">
    <property type="nucleotide sequence ID" value="XM_041331771.1"/>
</dbReference>
<protein>
    <submittedName>
        <fullName evidence="1">Uncharacterized protein</fullName>
    </submittedName>
</protein>
<dbReference type="Proteomes" id="UP000807769">
    <property type="component" value="Unassembled WGS sequence"/>
</dbReference>